<evidence type="ECO:0000256" key="3">
    <source>
        <dbReference type="ARBA" id="ARBA00019684"/>
    </source>
</evidence>
<evidence type="ECO:0000256" key="1">
    <source>
        <dbReference type="ARBA" id="ARBA00004123"/>
    </source>
</evidence>
<keyword evidence="5" id="KW-0804">Transcription</keyword>
<evidence type="ECO:0000256" key="5">
    <source>
        <dbReference type="ARBA" id="ARBA00023163"/>
    </source>
</evidence>
<dbReference type="Pfam" id="PF11568">
    <property type="entry name" value="Med29"/>
    <property type="match status" value="1"/>
</dbReference>
<dbReference type="AlphaFoldDB" id="A0A9X0CJN2"/>
<dbReference type="GO" id="GO:0006357">
    <property type="term" value="P:regulation of transcription by RNA polymerase II"/>
    <property type="evidence" value="ECO:0007669"/>
    <property type="project" value="TreeGrafter"/>
</dbReference>
<dbReference type="EMBL" id="MU827321">
    <property type="protein sequence ID" value="KAJ7357473.1"/>
    <property type="molecule type" value="Genomic_DNA"/>
</dbReference>
<dbReference type="GO" id="GO:0016592">
    <property type="term" value="C:mediator complex"/>
    <property type="evidence" value="ECO:0007669"/>
    <property type="project" value="InterPro"/>
</dbReference>
<dbReference type="Proteomes" id="UP001163046">
    <property type="component" value="Unassembled WGS sequence"/>
</dbReference>
<dbReference type="PANTHER" id="PTHR28314">
    <property type="entry name" value="MEDIATOR OF RNA POLYMERASE II TRANSCRIPTION SUBUNIT 29"/>
    <property type="match status" value="1"/>
</dbReference>
<dbReference type="EMBL" id="MU827321">
    <property type="protein sequence ID" value="KAJ7357510.1"/>
    <property type="molecule type" value="Genomic_DNA"/>
</dbReference>
<dbReference type="PANTHER" id="PTHR28314:SF1">
    <property type="entry name" value="MEDIATOR OF RNA POLYMERASE II TRANSCRIPTION SUBUNIT 29"/>
    <property type="match status" value="1"/>
</dbReference>
<keyword evidence="4" id="KW-0805">Transcription regulation</keyword>
<protein>
    <recommendedName>
        <fullName evidence="3">Mediator of RNA polymerase II transcription subunit 29</fullName>
    </recommendedName>
    <alternativeName>
        <fullName evidence="7">Mediator complex subunit 29</fullName>
    </alternativeName>
</protein>
<evidence type="ECO:0000256" key="6">
    <source>
        <dbReference type="ARBA" id="ARBA00023242"/>
    </source>
</evidence>
<comment type="similarity">
    <text evidence="2">Belongs to the Mediator complex subunit 29 family.</text>
</comment>
<proteinExistence type="inferred from homology"/>
<dbReference type="OrthoDB" id="6366949at2759"/>
<comment type="subcellular location">
    <subcellularLocation>
        <location evidence="1">Nucleus</location>
    </subcellularLocation>
</comment>
<evidence type="ECO:0000256" key="7">
    <source>
        <dbReference type="ARBA" id="ARBA00031963"/>
    </source>
</evidence>
<dbReference type="GO" id="GO:0003712">
    <property type="term" value="F:transcription coregulator activity"/>
    <property type="evidence" value="ECO:0007669"/>
    <property type="project" value="TreeGrafter"/>
</dbReference>
<sequence>MATSAAVSSAIDAEYIGKLIKIVKETLAIVMRSANIAIDQNAEVDLGTKTAEGANNRLEKSLEDFYNACDQLQLCLGLMRETENQTRDSAKYTPKPVISSRTENSAGTQTYTEYLSTVRTQITTSKELHDMLSEFCLAQLP</sequence>
<keyword evidence="10" id="KW-1185">Reference proteome</keyword>
<evidence type="ECO:0000313" key="8">
    <source>
        <dbReference type="EMBL" id="KAJ7357473.1"/>
    </source>
</evidence>
<evidence type="ECO:0000313" key="10">
    <source>
        <dbReference type="Proteomes" id="UP001163046"/>
    </source>
</evidence>
<keyword evidence="6" id="KW-0539">Nucleus</keyword>
<reference evidence="9" key="1">
    <citation type="submission" date="2023-01" db="EMBL/GenBank/DDBJ databases">
        <title>Genome assembly of the deep-sea coral Lophelia pertusa.</title>
        <authorList>
            <person name="Herrera S."/>
            <person name="Cordes E."/>
        </authorList>
    </citation>
    <scope>NUCLEOTIDE SEQUENCE</scope>
    <source>
        <strain evidence="9">USNM1676648</strain>
        <tissue evidence="9">Polyp</tissue>
    </source>
</reference>
<accession>A0A9X0CJN2</accession>
<name>A0A9X0CJN2_9CNID</name>
<evidence type="ECO:0000256" key="2">
    <source>
        <dbReference type="ARBA" id="ARBA00009851"/>
    </source>
</evidence>
<evidence type="ECO:0000256" key="4">
    <source>
        <dbReference type="ARBA" id="ARBA00023015"/>
    </source>
</evidence>
<comment type="caution">
    <text evidence="9">The sequence shown here is derived from an EMBL/GenBank/DDBJ whole genome shotgun (WGS) entry which is preliminary data.</text>
</comment>
<gene>
    <name evidence="9" type="primary">MED29_2</name>
    <name evidence="8" type="synonym">MED29_1</name>
    <name evidence="8" type="ORF">OS493_024989</name>
    <name evidence="9" type="ORF">OS493_025027</name>
</gene>
<organism evidence="9 10">
    <name type="scientific">Desmophyllum pertusum</name>
    <dbReference type="NCBI Taxonomy" id="174260"/>
    <lineage>
        <taxon>Eukaryota</taxon>
        <taxon>Metazoa</taxon>
        <taxon>Cnidaria</taxon>
        <taxon>Anthozoa</taxon>
        <taxon>Hexacorallia</taxon>
        <taxon>Scleractinia</taxon>
        <taxon>Caryophylliina</taxon>
        <taxon>Caryophylliidae</taxon>
        <taxon>Desmophyllum</taxon>
    </lineage>
</organism>
<evidence type="ECO:0000313" key="9">
    <source>
        <dbReference type="EMBL" id="KAJ7357510.1"/>
    </source>
</evidence>
<dbReference type="InterPro" id="IPR021018">
    <property type="entry name" value="Mediator_Med29_met"/>
</dbReference>